<dbReference type="InterPro" id="IPR036271">
    <property type="entry name" value="Tet_transcr_reg_TetR-rel_C_sf"/>
</dbReference>
<accession>A0ABS6BB47</accession>
<reference evidence="6 7" key="1">
    <citation type="submission" date="2021-06" db="EMBL/GenBank/DDBJ databases">
        <title>Actinomycetes sequencing.</title>
        <authorList>
            <person name="Shan Q."/>
        </authorList>
    </citation>
    <scope>NUCLEOTIDE SEQUENCE [LARGE SCALE GENOMIC DNA]</scope>
    <source>
        <strain evidence="6 7">NEAU-G5</strain>
    </source>
</reference>
<dbReference type="PANTHER" id="PTHR30055">
    <property type="entry name" value="HTH-TYPE TRANSCRIPTIONAL REGULATOR RUTR"/>
    <property type="match status" value="1"/>
</dbReference>
<evidence type="ECO:0000313" key="6">
    <source>
        <dbReference type="EMBL" id="MBU3066389.1"/>
    </source>
</evidence>
<comment type="caution">
    <text evidence="6">The sequence shown here is derived from an EMBL/GenBank/DDBJ whole genome shotgun (WGS) entry which is preliminary data.</text>
</comment>
<evidence type="ECO:0000259" key="5">
    <source>
        <dbReference type="PROSITE" id="PS50977"/>
    </source>
</evidence>
<organism evidence="6 7">
    <name type="scientific">Nocardia albiluteola</name>
    <dbReference type="NCBI Taxonomy" id="2842303"/>
    <lineage>
        <taxon>Bacteria</taxon>
        <taxon>Bacillati</taxon>
        <taxon>Actinomycetota</taxon>
        <taxon>Actinomycetes</taxon>
        <taxon>Mycobacteriales</taxon>
        <taxon>Nocardiaceae</taxon>
        <taxon>Nocardia</taxon>
    </lineage>
</organism>
<dbReference type="RefSeq" id="WP_215922462.1">
    <property type="nucleotide sequence ID" value="NZ_JAHKNI010000014.1"/>
</dbReference>
<evidence type="ECO:0000256" key="1">
    <source>
        <dbReference type="ARBA" id="ARBA00023015"/>
    </source>
</evidence>
<dbReference type="Proteomes" id="UP000733379">
    <property type="component" value="Unassembled WGS sequence"/>
</dbReference>
<dbReference type="PROSITE" id="PS50977">
    <property type="entry name" value="HTH_TETR_2"/>
    <property type="match status" value="1"/>
</dbReference>
<protein>
    <submittedName>
        <fullName evidence="6">TetR/AcrR family transcriptional regulator</fullName>
    </submittedName>
</protein>
<sequence>MPEPSPPVRRTGGRSARVRGAVVESALHVLFELGPDQFTVAEVAARAGVHETSIYRRWRTRENLIVDAMLANTGEMIPTPDTGSVRGDLTALVRALAAFLAQPAGETFVRAAAMTVDDSDVAEARRTFWQSRLHLATAIVERGIERGELPPDTDAGLLLETVVAPLYLRILLTHEPIDGTFPERVVDLVCGPAN</sequence>
<dbReference type="InterPro" id="IPR011075">
    <property type="entry name" value="TetR_C"/>
</dbReference>
<dbReference type="Pfam" id="PF16859">
    <property type="entry name" value="TetR_C_11"/>
    <property type="match status" value="1"/>
</dbReference>
<evidence type="ECO:0000256" key="2">
    <source>
        <dbReference type="ARBA" id="ARBA00023125"/>
    </source>
</evidence>
<keyword evidence="2 4" id="KW-0238">DNA-binding</keyword>
<dbReference type="PANTHER" id="PTHR30055:SF148">
    <property type="entry name" value="TETR-FAMILY TRANSCRIPTIONAL REGULATOR"/>
    <property type="match status" value="1"/>
</dbReference>
<keyword evidence="7" id="KW-1185">Reference proteome</keyword>
<feature type="domain" description="HTH tetR-type" evidence="5">
    <location>
        <begin position="16"/>
        <end position="76"/>
    </location>
</feature>
<keyword evidence="1" id="KW-0805">Transcription regulation</keyword>
<dbReference type="InterPro" id="IPR001647">
    <property type="entry name" value="HTH_TetR"/>
</dbReference>
<dbReference type="Pfam" id="PF00440">
    <property type="entry name" value="TetR_N"/>
    <property type="match status" value="1"/>
</dbReference>
<name>A0ABS6BB47_9NOCA</name>
<dbReference type="InterPro" id="IPR050109">
    <property type="entry name" value="HTH-type_TetR-like_transc_reg"/>
</dbReference>
<evidence type="ECO:0000256" key="4">
    <source>
        <dbReference type="PROSITE-ProRule" id="PRU00335"/>
    </source>
</evidence>
<dbReference type="SUPFAM" id="SSF48498">
    <property type="entry name" value="Tetracyclin repressor-like, C-terminal domain"/>
    <property type="match status" value="1"/>
</dbReference>
<dbReference type="Gene3D" id="1.10.357.10">
    <property type="entry name" value="Tetracycline Repressor, domain 2"/>
    <property type="match status" value="1"/>
</dbReference>
<dbReference type="InterPro" id="IPR009057">
    <property type="entry name" value="Homeodomain-like_sf"/>
</dbReference>
<evidence type="ECO:0000256" key="3">
    <source>
        <dbReference type="ARBA" id="ARBA00023163"/>
    </source>
</evidence>
<keyword evidence="3" id="KW-0804">Transcription</keyword>
<dbReference type="SUPFAM" id="SSF46689">
    <property type="entry name" value="Homeodomain-like"/>
    <property type="match status" value="1"/>
</dbReference>
<dbReference type="EMBL" id="JAHKNI010000014">
    <property type="protein sequence ID" value="MBU3066389.1"/>
    <property type="molecule type" value="Genomic_DNA"/>
</dbReference>
<dbReference type="Gene3D" id="1.10.10.60">
    <property type="entry name" value="Homeodomain-like"/>
    <property type="match status" value="1"/>
</dbReference>
<gene>
    <name evidence="6" type="ORF">KO481_33320</name>
</gene>
<proteinExistence type="predicted"/>
<feature type="DNA-binding region" description="H-T-H motif" evidence="4">
    <location>
        <begin position="39"/>
        <end position="58"/>
    </location>
</feature>
<evidence type="ECO:0000313" key="7">
    <source>
        <dbReference type="Proteomes" id="UP000733379"/>
    </source>
</evidence>